<dbReference type="EMBL" id="ML977311">
    <property type="protein sequence ID" value="KAF2122137.1"/>
    <property type="molecule type" value="Genomic_DNA"/>
</dbReference>
<gene>
    <name evidence="2" type="ORF">BDV96DRAFT_594062</name>
</gene>
<reference evidence="2" key="1">
    <citation type="journal article" date="2020" name="Stud. Mycol.">
        <title>101 Dothideomycetes genomes: a test case for predicting lifestyles and emergence of pathogens.</title>
        <authorList>
            <person name="Haridas S."/>
            <person name="Albert R."/>
            <person name="Binder M."/>
            <person name="Bloem J."/>
            <person name="Labutti K."/>
            <person name="Salamov A."/>
            <person name="Andreopoulos B."/>
            <person name="Baker S."/>
            <person name="Barry K."/>
            <person name="Bills G."/>
            <person name="Bluhm B."/>
            <person name="Cannon C."/>
            <person name="Castanera R."/>
            <person name="Culley D."/>
            <person name="Daum C."/>
            <person name="Ezra D."/>
            <person name="Gonzalez J."/>
            <person name="Henrissat B."/>
            <person name="Kuo A."/>
            <person name="Liang C."/>
            <person name="Lipzen A."/>
            <person name="Lutzoni F."/>
            <person name="Magnuson J."/>
            <person name="Mondo S."/>
            <person name="Nolan M."/>
            <person name="Ohm R."/>
            <person name="Pangilinan J."/>
            <person name="Park H.-J."/>
            <person name="Ramirez L."/>
            <person name="Alfaro M."/>
            <person name="Sun H."/>
            <person name="Tritt A."/>
            <person name="Yoshinaga Y."/>
            <person name="Zwiers L.-H."/>
            <person name="Turgeon B."/>
            <person name="Goodwin S."/>
            <person name="Spatafora J."/>
            <person name="Crous P."/>
            <person name="Grigoriev I."/>
        </authorList>
    </citation>
    <scope>NUCLEOTIDE SEQUENCE</scope>
    <source>
        <strain evidence="2">CBS 627.86</strain>
    </source>
</reference>
<sequence>MLDGHPPALHLEIRMQRCQRPARSLRRSYFIVQLPGFLAVGSGPLATAAVDRHHEFETVLYESGASTQGTHPGCTCTHRIAGVSVAPCLWTSHGEVPSGRIHSSHGSSAAGIASRHS</sequence>
<name>A0A6A5ZTH4_9PLEO</name>
<evidence type="ECO:0000313" key="3">
    <source>
        <dbReference type="Proteomes" id="UP000799770"/>
    </source>
</evidence>
<proteinExistence type="predicted"/>
<organism evidence="2 3">
    <name type="scientific">Lophiotrema nucula</name>
    <dbReference type="NCBI Taxonomy" id="690887"/>
    <lineage>
        <taxon>Eukaryota</taxon>
        <taxon>Fungi</taxon>
        <taxon>Dikarya</taxon>
        <taxon>Ascomycota</taxon>
        <taxon>Pezizomycotina</taxon>
        <taxon>Dothideomycetes</taxon>
        <taxon>Pleosporomycetidae</taxon>
        <taxon>Pleosporales</taxon>
        <taxon>Lophiotremataceae</taxon>
        <taxon>Lophiotrema</taxon>
    </lineage>
</organism>
<dbReference type="Proteomes" id="UP000799770">
    <property type="component" value="Unassembled WGS sequence"/>
</dbReference>
<keyword evidence="3" id="KW-1185">Reference proteome</keyword>
<evidence type="ECO:0000256" key="1">
    <source>
        <dbReference type="SAM" id="MobiDB-lite"/>
    </source>
</evidence>
<evidence type="ECO:0000313" key="2">
    <source>
        <dbReference type="EMBL" id="KAF2122137.1"/>
    </source>
</evidence>
<feature type="compositionally biased region" description="Low complexity" evidence="1">
    <location>
        <begin position="98"/>
        <end position="117"/>
    </location>
</feature>
<protein>
    <submittedName>
        <fullName evidence="2">Uncharacterized protein</fullName>
    </submittedName>
</protein>
<accession>A0A6A5ZTH4</accession>
<feature type="region of interest" description="Disordered" evidence="1">
    <location>
        <begin position="96"/>
        <end position="117"/>
    </location>
</feature>
<dbReference type="AlphaFoldDB" id="A0A6A5ZTH4"/>